<dbReference type="Pfam" id="PF05635">
    <property type="entry name" value="23S_rRNA_IVP"/>
    <property type="match status" value="1"/>
</dbReference>
<reference evidence="1 2" key="1">
    <citation type="submission" date="2022-02" db="EMBL/GenBank/DDBJ databases">
        <authorList>
            <person name="Min J."/>
        </authorList>
    </citation>
    <scope>NUCLEOTIDE SEQUENCE [LARGE SCALE GENOMIC DNA]</scope>
    <source>
        <strain evidence="1 2">GR10-1</strain>
    </source>
</reference>
<comment type="caution">
    <text evidence="1">The sequence shown here is derived from an EMBL/GenBank/DDBJ whole genome shotgun (WGS) entry which is preliminary data.</text>
</comment>
<dbReference type="InterPro" id="IPR012657">
    <property type="entry name" value="23S_rRNA-intervening_sequence"/>
</dbReference>
<sequence>MKREIIEKNPVLKLSFDFSLMVIDYCEQLDFKKRFVVSKQLLRSGTSIGANAFEAQNSESKADFIHKMKIAAKESDETQYWLLLCNYANDYPDCSLLLQKQEELNKVLTKIISTSKRNNPLSYFFSFFSI</sequence>
<dbReference type="Proteomes" id="UP001202248">
    <property type="component" value="Unassembled WGS sequence"/>
</dbReference>
<dbReference type="SUPFAM" id="SSF158446">
    <property type="entry name" value="IVS-encoded protein-like"/>
    <property type="match status" value="1"/>
</dbReference>
<protein>
    <submittedName>
        <fullName evidence="1">Four helix bundle protein</fullName>
    </submittedName>
</protein>
<proteinExistence type="predicted"/>
<gene>
    <name evidence="1" type="ORF">MKP09_16345</name>
</gene>
<evidence type="ECO:0000313" key="2">
    <source>
        <dbReference type="Proteomes" id="UP001202248"/>
    </source>
</evidence>
<organism evidence="1 2">
    <name type="scientific">Niabella ginsengisoli</name>
    <dbReference type="NCBI Taxonomy" id="522298"/>
    <lineage>
        <taxon>Bacteria</taxon>
        <taxon>Pseudomonadati</taxon>
        <taxon>Bacteroidota</taxon>
        <taxon>Chitinophagia</taxon>
        <taxon>Chitinophagales</taxon>
        <taxon>Chitinophagaceae</taxon>
        <taxon>Niabella</taxon>
    </lineage>
</organism>
<dbReference type="EMBL" id="JAKWBL010000003">
    <property type="protein sequence ID" value="MCH5599369.1"/>
    <property type="molecule type" value="Genomic_DNA"/>
</dbReference>
<dbReference type="Gene3D" id="1.20.1440.60">
    <property type="entry name" value="23S rRNA-intervening sequence"/>
    <property type="match status" value="1"/>
</dbReference>
<dbReference type="RefSeq" id="WP_240831199.1">
    <property type="nucleotide sequence ID" value="NZ_JAKWBL010000003.1"/>
</dbReference>
<evidence type="ECO:0000313" key="1">
    <source>
        <dbReference type="EMBL" id="MCH5599369.1"/>
    </source>
</evidence>
<dbReference type="InterPro" id="IPR036583">
    <property type="entry name" value="23S_rRNA_IVS_sf"/>
</dbReference>
<name>A0ABS9SLU9_9BACT</name>
<dbReference type="PANTHER" id="PTHR38471:SF2">
    <property type="entry name" value="FOUR HELIX BUNDLE PROTEIN"/>
    <property type="match status" value="1"/>
</dbReference>
<dbReference type="PANTHER" id="PTHR38471">
    <property type="entry name" value="FOUR HELIX BUNDLE PROTEIN"/>
    <property type="match status" value="1"/>
</dbReference>
<dbReference type="NCBIfam" id="TIGR02436">
    <property type="entry name" value="four helix bundle protein"/>
    <property type="match status" value="1"/>
</dbReference>
<accession>A0ABS9SLU9</accession>
<dbReference type="PIRSF" id="PIRSF035652">
    <property type="entry name" value="CHP02436"/>
    <property type="match status" value="1"/>
</dbReference>
<keyword evidence="2" id="KW-1185">Reference proteome</keyword>